<name>A0A1J1J2F2_9DIPT</name>
<dbReference type="Proteomes" id="UP000183832">
    <property type="component" value="Unassembled WGS sequence"/>
</dbReference>
<accession>A0A1J1J2F2</accession>
<organism evidence="1 2">
    <name type="scientific">Clunio marinus</name>
    <dbReference type="NCBI Taxonomy" id="568069"/>
    <lineage>
        <taxon>Eukaryota</taxon>
        <taxon>Metazoa</taxon>
        <taxon>Ecdysozoa</taxon>
        <taxon>Arthropoda</taxon>
        <taxon>Hexapoda</taxon>
        <taxon>Insecta</taxon>
        <taxon>Pterygota</taxon>
        <taxon>Neoptera</taxon>
        <taxon>Endopterygota</taxon>
        <taxon>Diptera</taxon>
        <taxon>Nematocera</taxon>
        <taxon>Chironomoidea</taxon>
        <taxon>Chironomidae</taxon>
        <taxon>Clunio</taxon>
    </lineage>
</organism>
<keyword evidence="2" id="KW-1185">Reference proteome</keyword>
<gene>
    <name evidence="1" type="ORF">CLUMA_CG019896</name>
</gene>
<dbReference type="EMBL" id="CVRI01000067">
    <property type="protein sequence ID" value="CRL06621.1"/>
    <property type="molecule type" value="Genomic_DNA"/>
</dbReference>
<proteinExistence type="predicted"/>
<dbReference type="AlphaFoldDB" id="A0A1J1J2F2"/>
<reference evidence="1 2" key="1">
    <citation type="submission" date="2015-04" db="EMBL/GenBank/DDBJ databases">
        <authorList>
            <person name="Syromyatnikov M.Y."/>
            <person name="Popov V.N."/>
        </authorList>
    </citation>
    <scope>NUCLEOTIDE SEQUENCE [LARGE SCALE GENOMIC DNA]</scope>
</reference>
<evidence type="ECO:0000313" key="2">
    <source>
        <dbReference type="Proteomes" id="UP000183832"/>
    </source>
</evidence>
<sequence length="69" mass="7820">MNTSEICSHVCLLFSREFQKKNNQIALKIFLTAMGDKCRSSTLNLPLCICSHRGNRGLEIEMKNSTKSE</sequence>
<protein>
    <submittedName>
        <fullName evidence="1">CLUMA_CG019896, isoform A</fullName>
    </submittedName>
</protein>
<evidence type="ECO:0000313" key="1">
    <source>
        <dbReference type="EMBL" id="CRL06621.1"/>
    </source>
</evidence>